<accession>A0A097EXA3</accession>
<dbReference type="RefSeq" id="YP_009101740.1">
    <property type="nucleotide sequence ID" value="NC_025447.1"/>
</dbReference>
<protein>
    <submittedName>
        <fullName evidence="1">Uncharacterized protein</fullName>
    </submittedName>
</protein>
<name>A0A097EXA3_9CAUD</name>
<dbReference type="KEGG" id="vg:22111193"/>
<dbReference type="Proteomes" id="UP000029889">
    <property type="component" value="Segment"/>
</dbReference>
<dbReference type="OrthoDB" id="33669at10239"/>
<organism evidence="1 2">
    <name type="scientific">Escherichia phage 121Q</name>
    <dbReference type="NCBI Taxonomy" id="1555202"/>
    <lineage>
        <taxon>Viruses</taxon>
        <taxon>Duplodnaviria</taxon>
        <taxon>Heunggongvirae</taxon>
        <taxon>Uroviricota</taxon>
        <taxon>Caudoviricetes</taxon>
        <taxon>Asteriusvirus</taxon>
        <taxon>Asteriusvirus av121Q</taxon>
    </lineage>
</organism>
<evidence type="ECO:0000313" key="2">
    <source>
        <dbReference type="Proteomes" id="UP000029889"/>
    </source>
</evidence>
<dbReference type="GeneID" id="22111193"/>
<proteinExistence type="predicted"/>
<reference evidence="1 2" key="1">
    <citation type="submission" date="2014-09" db="EMBL/GenBank/DDBJ databases">
        <authorList>
            <person name="Lapin J.S."/>
            <person name="Pope W.H."/>
            <person name="Hua J."/>
            <person name="Ford M.E."/>
            <person name="Conway J.F."/>
            <person name="Hatfull G.F."/>
            <person name="Hendrix R.W."/>
        </authorList>
    </citation>
    <scope>NUCLEOTIDE SEQUENCE [LARGE SCALE GENOMIC DNA]</scope>
</reference>
<keyword evidence="2" id="KW-1185">Reference proteome</keyword>
<evidence type="ECO:0000313" key="1">
    <source>
        <dbReference type="EMBL" id="AIT14043.1"/>
    </source>
</evidence>
<sequence>MNLSSTIQYLSSNFEKIISRGGMIVHPETEEMYIIGFDKNSYDQVLVISKLESYNEVVQFCCTEFGIYIKDAETNTISHYFYHTLMGTKDFGLKFNDLVQCHYMFKTFPASGH</sequence>
<dbReference type="EMBL" id="KM507819">
    <property type="protein sequence ID" value="AIT14043.1"/>
    <property type="molecule type" value="Genomic_DNA"/>
</dbReference>
<gene>
    <name evidence="1" type="primary">153</name>
    <name evidence="1" type="ORF">PBI_121Q_153</name>
</gene>